<keyword evidence="2" id="KW-1185">Reference proteome</keyword>
<dbReference type="Gramene" id="KVI03010">
    <property type="protein sequence ID" value="KVI03010"/>
    <property type="gene ID" value="Ccrd_018710"/>
</dbReference>
<protein>
    <submittedName>
        <fullName evidence="1">Uncharacterized protein</fullName>
    </submittedName>
</protein>
<organism evidence="1 2">
    <name type="scientific">Cynara cardunculus var. scolymus</name>
    <name type="common">Globe artichoke</name>
    <name type="synonym">Cynara scolymus</name>
    <dbReference type="NCBI Taxonomy" id="59895"/>
    <lineage>
        <taxon>Eukaryota</taxon>
        <taxon>Viridiplantae</taxon>
        <taxon>Streptophyta</taxon>
        <taxon>Embryophyta</taxon>
        <taxon>Tracheophyta</taxon>
        <taxon>Spermatophyta</taxon>
        <taxon>Magnoliopsida</taxon>
        <taxon>eudicotyledons</taxon>
        <taxon>Gunneridae</taxon>
        <taxon>Pentapetalae</taxon>
        <taxon>asterids</taxon>
        <taxon>campanulids</taxon>
        <taxon>Asterales</taxon>
        <taxon>Asteraceae</taxon>
        <taxon>Carduoideae</taxon>
        <taxon>Cardueae</taxon>
        <taxon>Carduinae</taxon>
        <taxon>Cynara</taxon>
    </lineage>
</organism>
<reference evidence="1 2" key="1">
    <citation type="journal article" date="2016" name="Sci. Rep.">
        <title>The genome sequence of the outbreeding globe artichoke constructed de novo incorporating a phase-aware low-pass sequencing strategy of F1 progeny.</title>
        <authorList>
            <person name="Scaglione D."/>
            <person name="Reyes-Chin-Wo S."/>
            <person name="Acquadro A."/>
            <person name="Froenicke L."/>
            <person name="Portis E."/>
            <person name="Beitel C."/>
            <person name="Tirone M."/>
            <person name="Mauro R."/>
            <person name="Lo Monaco A."/>
            <person name="Mauromicale G."/>
            <person name="Faccioli P."/>
            <person name="Cattivelli L."/>
            <person name="Rieseberg L."/>
            <person name="Michelmore R."/>
            <person name="Lanteri S."/>
        </authorList>
    </citation>
    <scope>NUCLEOTIDE SEQUENCE [LARGE SCALE GENOMIC DNA]</scope>
    <source>
        <strain evidence="1">2C</strain>
    </source>
</reference>
<comment type="caution">
    <text evidence="1">The sequence shown here is derived from an EMBL/GenBank/DDBJ whole genome shotgun (WGS) entry which is preliminary data.</text>
</comment>
<evidence type="ECO:0000313" key="2">
    <source>
        <dbReference type="Proteomes" id="UP000243975"/>
    </source>
</evidence>
<accession>A0A103Y5Q7</accession>
<evidence type="ECO:0000313" key="1">
    <source>
        <dbReference type="EMBL" id="KVI03010.1"/>
    </source>
</evidence>
<dbReference type="AlphaFoldDB" id="A0A103Y5Q7"/>
<proteinExistence type="predicted"/>
<gene>
    <name evidence="1" type="ORF">Ccrd_018710</name>
</gene>
<sequence>METRRASPTGEAKNSINQETVEDNFFLFGGWKNRSQGGIESTTRRRRKEGNLYAKDQNTNNIGMCNYDSVMINLLNFDNSNYVPEFSKRV</sequence>
<dbReference type="Proteomes" id="UP000243975">
    <property type="component" value="Unassembled WGS sequence"/>
</dbReference>
<name>A0A103Y5Q7_CYNCS</name>
<dbReference type="EMBL" id="LEKV01002597">
    <property type="protein sequence ID" value="KVI03010.1"/>
    <property type="molecule type" value="Genomic_DNA"/>
</dbReference>